<dbReference type="STRING" id="485917.Phep_3908"/>
<evidence type="ECO:0000313" key="4">
    <source>
        <dbReference type="Proteomes" id="UP000000852"/>
    </source>
</evidence>
<dbReference type="RefSeq" id="WP_015809708.1">
    <property type="nucleotide sequence ID" value="NC_013061.1"/>
</dbReference>
<evidence type="ECO:0000313" key="3">
    <source>
        <dbReference type="EMBL" id="ACU06099.1"/>
    </source>
</evidence>
<dbReference type="CAZy" id="GT2">
    <property type="family name" value="Glycosyltransferase Family 2"/>
</dbReference>
<protein>
    <submittedName>
        <fullName evidence="3">Glycosyl transferase family 2</fullName>
    </submittedName>
</protein>
<name>C6XVM4_PEDHD</name>
<accession>C6XVM4</accession>
<dbReference type="OrthoDB" id="9815923at2"/>
<proteinExistence type="inferred from homology"/>
<dbReference type="GO" id="GO:0016740">
    <property type="term" value="F:transferase activity"/>
    <property type="evidence" value="ECO:0007669"/>
    <property type="project" value="UniProtKB-KW"/>
</dbReference>
<evidence type="ECO:0000259" key="2">
    <source>
        <dbReference type="Pfam" id="PF00535"/>
    </source>
</evidence>
<dbReference type="KEGG" id="phe:Phep_3908"/>
<keyword evidence="4" id="KW-1185">Reference proteome</keyword>
<comment type="similarity">
    <text evidence="1">Belongs to the glycosyltransferase 2 family. WaaE/KdtX subfamily.</text>
</comment>
<dbReference type="Pfam" id="PF00535">
    <property type="entry name" value="Glycos_transf_2"/>
    <property type="match status" value="1"/>
</dbReference>
<dbReference type="HOGENOM" id="CLU_065962_0_0_10"/>
<reference evidence="3 4" key="1">
    <citation type="journal article" date="2009" name="Stand. Genomic Sci.">
        <title>Complete genome sequence of Pedobacter heparinus type strain (HIM 762-3).</title>
        <authorList>
            <person name="Han C."/>
            <person name="Spring S."/>
            <person name="Lapidus A."/>
            <person name="Del Rio T.G."/>
            <person name="Tice H."/>
            <person name="Copeland A."/>
            <person name="Cheng J.F."/>
            <person name="Lucas S."/>
            <person name="Chen F."/>
            <person name="Nolan M."/>
            <person name="Bruce D."/>
            <person name="Goodwin L."/>
            <person name="Pitluck S."/>
            <person name="Ivanova N."/>
            <person name="Mavromatis K."/>
            <person name="Mikhailova N."/>
            <person name="Pati A."/>
            <person name="Chen A."/>
            <person name="Palaniappan K."/>
            <person name="Land M."/>
            <person name="Hauser L."/>
            <person name="Chang Y.J."/>
            <person name="Jeffries C.C."/>
            <person name="Saunders E."/>
            <person name="Chertkov O."/>
            <person name="Brettin T."/>
            <person name="Goker M."/>
            <person name="Rohde M."/>
            <person name="Bristow J."/>
            <person name="Eisen J.A."/>
            <person name="Markowitz V."/>
            <person name="Hugenholtz P."/>
            <person name="Kyrpides N.C."/>
            <person name="Klenk H.P."/>
            <person name="Detter J.C."/>
        </authorList>
    </citation>
    <scope>NUCLEOTIDE SEQUENCE [LARGE SCALE GENOMIC DNA]</scope>
    <source>
        <strain evidence="4">ATCC 13125 / DSM 2366 / CIP 104194 / JCM 7457 / NBRC 12017 / NCIMB 9290 / NRRL B-14731 / HIM 762-3</strain>
    </source>
</reference>
<dbReference type="EMBL" id="CP001681">
    <property type="protein sequence ID" value="ACU06099.1"/>
    <property type="molecule type" value="Genomic_DNA"/>
</dbReference>
<keyword evidence="3" id="KW-0808">Transferase</keyword>
<dbReference type="AlphaFoldDB" id="C6XVM4"/>
<dbReference type="SUPFAM" id="SSF53448">
    <property type="entry name" value="Nucleotide-diphospho-sugar transferases"/>
    <property type="match status" value="1"/>
</dbReference>
<dbReference type="PANTHER" id="PTHR43630">
    <property type="entry name" value="POLY-BETA-1,6-N-ACETYL-D-GLUCOSAMINE SYNTHASE"/>
    <property type="match status" value="1"/>
</dbReference>
<dbReference type="Gene3D" id="3.90.550.10">
    <property type="entry name" value="Spore Coat Polysaccharide Biosynthesis Protein SpsA, Chain A"/>
    <property type="match status" value="1"/>
</dbReference>
<gene>
    <name evidence="3" type="ordered locus">Phep_3908</name>
</gene>
<dbReference type="PANTHER" id="PTHR43630:SF2">
    <property type="entry name" value="GLYCOSYLTRANSFERASE"/>
    <property type="match status" value="1"/>
</dbReference>
<sequence length="287" mass="34517">MLNPHYTFIILTYNEETHLPRLLNSIYELNAAVCILDSGSTDHTMTIAATYNAQIKQHPFKNHPWQWHHALSTFDIKTPWVIGLDADQVISDELSTLLLNFRDEDYADVSGIYFNRKNYFKGRWLKYGGYYPFYLLKMFRYGIGYSDLSENMDHRFIVPGKTIIWKNAYLLEENLKENQISFWIDKHNRYSDLLAQEEIERRKKLRIQTIKASFWGTPDQRTARLKQMWWRMPLFIRPVIYFIYRYIFRLGILDGYAGFIFHFMQAFWFRLVVDIKIKELLDNEQTD</sequence>
<dbReference type="CDD" id="cd02511">
    <property type="entry name" value="Beta4Glucosyltransferase"/>
    <property type="match status" value="1"/>
</dbReference>
<feature type="domain" description="Glycosyltransferase 2-like" evidence="2">
    <location>
        <begin position="8"/>
        <end position="138"/>
    </location>
</feature>
<dbReference type="InterPro" id="IPR029044">
    <property type="entry name" value="Nucleotide-diphossugar_trans"/>
</dbReference>
<evidence type="ECO:0000256" key="1">
    <source>
        <dbReference type="ARBA" id="ARBA00038494"/>
    </source>
</evidence>
<organism evidence="3 4">
    <name type="scientific">Pedobacter heparinus (strain ATCC 13125 / DSM 2366 / CIP 104194 / JCM 7457 / NBRC 12017 / NCIMB 9290 / NRRL B-14731 / HIM 762-3)</name>
    <dbReference type="NCBI Taxonomy" id="485917"/>
    <lineage>
        <taxon>Bacteria</taxon>
        <taxon>Pseudomonadati</taxon>
        <taxon>Bacteroidota</taxon>
        <taxon>Sphingobacteriia</taxon>
        <taxon>Sphingobacteriales</taxon>
        <taxon>Sphingobacteriaceae</taxon>
        <taxon>Pedobacter</taxon>
    </lineage>
</organism>
<dbReference type="eggNOG" id="COG0463">
    <property type="taxonomic scope" value="Bacteria"/>
</dbReference>
<dbReference type="InterPro" id="IPR001173">
    <property type="entry name" value="Glyco_trans_2-like"/>
</dbReference>
<dbReference type="Proteomes" id="UP000000852">
    <property type="component" value="Chromosome"/>
</dbReference>